<dbReference type="InterPro" id="IPR003790">
    <property type="entry name" value="GHL10"/>
</dbReference>
<organism evidence="4 5">
    <name type="scientific">Anaeromicrobium sediminis</name>
    <dbReference type="NCBI Taxonomy" id="1478221"/>
    <lineage>
        <taxon>Bacteria</taxon>
        <taxon>Bacillati</taxon>
        <taxon>Bacillota</taxon>
        <taxon>Clostridia</taxon>
        <taxon>Peptostreptococcales</taxon>
        <taxon>Thermotaleaceae</taxon>
        <taxon>Anaeromicrobium</taxon>
    </lineage>
</organism>
<dbReference type="Gene3D" id="3.20.20.80">
    <property type="entry name" value="Glycosidases"/>
    <property type="match status" value="1"/>
</dbReference>
<feature type="chain" id="PRO_5039453390" description="Glycosyl hydrolase-like 10 domain-containing protein" evidence="2">
    <location>
        <begin position="28"/>
        <end position="525"/>
    </location>
</feature>
<dbReference type="OrthoDB" id="43070at2"/>
<evidence type="ECO:0000256" key="2">
    <source>
        <dbReference type="SAM" id="SignalP"/>
    </source>
</evidence>
<dbReference type="EMBL" id="NIBG01000003">
    <property type="protein sequence ID" value="PAB60492.1"/>
    <property type="molecule type" value="Genomic_DNA"/>
</dbReference>
<dbReference type="AlphaFoldDB" id="A0A267MM60"/>
<sequence length="525" mass="60714">MKKNIIKKLLLSAILSFSLGMSSTVSYGLENIPDVYPKRELRSAWIATVYNIDWPSQKRLSVDVQKKEFIHMIKNLKDMGINAIVVQIRPTSDSFYPSEYVPWSEFLTGTQGVDPGYDPLEFMVEEAHKNNMEFHAWFNPYRISTKNNLDLLSLDHPARKNPDWVISYGNKLYYDPGNVQAREFIVNGVLEVVKNYDIDAVQFDDYFYPYKVAGQDFPDDKSYNLYGKGMYLSKDTWRRNNVNTFVKEIYDGIKSEKNWVKFGVSPFGIWRNASIDPTGSNTNGGHASYDSLYADTRYWINTHTIDYIAPQIYWNFGFTPAPYETLVNWWSNEVNTKDVHLYIGQAAYKVNKWKNSEEMANQSLYNLKFPQVKGSMFFSAKQLINNPKGISDTYKNHVYKYPALIPTMPWLDNVAPLVPNSLYISRENLGVCMYWESQDYDDVSYYAIYRVEGDSLTNLDIQNPKNLIGTVRKDPNSNFQFFIDKTAQNKDYTYVITALDRLHNESNISNVLTVDKVEGGILTLE</sequence>
<protein>
    <recommendedName>
        <fullName evidence="3">Glycosyl hydrolase-like 10 domain-containing protein</fullName>
    </recommendedName>
</protein>
<proteinExistence type="predicted"/>
<dbReference type="CDD" id="cd00551">
    <property type="entry name" value="AmyAc_family"/>
    <property type="match status" value="1"/>
</dbReference>
<gene>
    <name evidence="4" type="ORF">CCE28_06230</name>
</gene>
<reference evidence="4 5" key="1">
    <citation type="submission" date="2017-06" db="EMBL/GenBank/DDBJ databases">
        <title>Draft genome sequence of anaerobic fermentative bacterium Anaeromicrobium sediminis DY2726D isolated from West Pacific Ocean sediments.</title>
        <authorList>
            <person name="Zeng X."/>
        </authorList>
    </citation>
    <scope>NUCLEOTIDE SEQUENCE [LARGE SCALE GENOMIC DNA]</scope>
    <source>
        <strain evidence="4 5">DY2726D</strain>
    </source>
</reference>
<keyword evidence="5" id="KW-1185">Reference proteome</keyword>
<dbReference type="PANTHER" id="PTHR43405">
    <property type="entry name" value="GLYCOSYL HYDROLASE DIGH"/>
    <property type="match status" value="1"/>
</dbReference>
<comment type="caution">
    <text evidence="4">The sequence shown here is derived from an EMBL/GenBank/DDBJ whole genome shotgun (WGS) entry which is preliminary data.</text>
</comment>
<dbReference type="InterPro" id="IPR052177">
    <property type="entry name" value="Divisome_Glycosyl_Hydrolase"/>
</dbReference>
<feature type="domain" description="Glycosyl hydrolase-like 10" evidence="3">
    <location>
        <begin position="40"/>
        <end position="356"/>
    </location>
</feature>
<dbReference type="RefSeq" id="WP_095132049.1">
    <property type="nucleotide sequence ID" value="NZ_NIBG01000003.1"/>
</dbReference>
<accession>A0A267MM60</accession>
<dbReference type="Pfam" id="PF02638">
    <property type="entry name" value="GHL10"/>
    <property type="match status" value="1"/>
</dbReference>
<evidence type="ECO:0000313" key="4">
    <source>
        <dbReference type="EMBL" id="PAB60492.1"/>
    </source>
</evidence>
<dbReference type="InterPro" id="IPR013783">
    <property type="entry name" value="Ig-like_fold"/>
</dbReference>
<keyword evidence="1 2" id="KW-0732">Signal</keyword>
<evidence type="ECO:0000313" key="5">
    <source>
        <dbReference type="Proteomes" id="UP000216024"/>
    </source>
</evidence>
<dbReference type="PANTHER" id="PTHR43405:SF1">
    <property type="entry name" value="GLYCOSYL HYDROLASE DIGH"/>
    <property type="match status" value="1"/>
</dbReference>
<dbReference type="SUPFAM" id="SSF51445">
    <property type="entry name" value="(Trans)glycosidases"/>
    <property type="match status" value="1"/>
</dbReference>
<dbReference type="InterPro" id="IPR017853">
    <property type="entry name" value="GH"/>
</dbReference>
<feature type="signal peptide" evidence="2">
    <location>
        <begin position="1"/>
        <end position="27"/>
    </location>
</feature>
<evidence type="ECO:0000256" key="1">
    <source>
        <dbReference type="ARBA" id="ARBA00022729"/>
    </source>
</evidence>
<evidence type="ECO:0000259" key="3">
    <source>
        <dbReference type="Pfam" id="PF02638"/>
    </source>
</evidence>
<dbReference type="Proteomes" id="UP000216024">
    <property type="component" value="Unassembled WGS sequence"/>
</dbReference>
<dbReference type="Gene3D" id="2.60.40.10">
    <property type="entry name" value="Immunoglobulins"/>
    <property type="match status" value="1"/>
</dbReference>
<name>A0A267MM60_9FIRM</name>